<organism evidence="2 3">
    <name type="scientific">Paeniglutamicibacter cryotolerans</name>
    <dbReference type="NCBI Taxonomy" id="670079"/>
    <lineage>
        <taxon>Bacteria</taxon>
        <taxon>Bacillati</taxon>
        <taxon>Actinomycetota</taxon>
        <taxon>Actinomycetes</taxon>
        <taxon>Micrococcales</taxon>
        <taxon>Micrococcaceae</taxon>
        <taxon>Paeniglutamicibacter</taxon>
    </lineage>
</organism>
<protein>
    <submittedName>
        <fullName evidence="2">Uncharacterized protein</fullName>
    </submittedName>
</protein>
<sequence>MIVQTGALPPLGPGKNPGKPGQTTGLPPSRDHASPETINVSPNTDLFLFLFLLAQVSPPITLPDHFGGTGLPRSTPRIGPQLSGTGRCIPVAQQRIVPSLRFRRPFGELGRRLDNHAASLLPTADHRGIEFHDQVRCHVVDTVATMVQLALPRKRAPIDLSIEFRFPWWSSSRLPQSAPGNRRFEPVDASGTLAGKLFCLHRLAGSDTLTFSCLARHSRVSGCWSRVPLGHRVPGTVAAWRRQLNRPCAPSQTSGFQISLSGIQAMSE</sequence>
<dbReference type="Proteomes" id="UP000523000">
    <property type="component" value="Unassembled WGS sequence"/>
</dbReference>
<feature type="compositionally biased region" description="Low complexity" evidence="1">
    <location>
        <begin position="1"/>
        <end position="21"/>
    </location>
</feature>
<gene>
    <name evidence="2" type="ORF">E9229_001220</name>
</gene>
<evidence type="ECO:0000256" key="1">
    <source>
        <dbReference type="SAM" id="MobiDB-lite"/>
    </source>
</evidence>
<evidence type="ECO:0000313" key="3">
    <source>
        <dbReference type="Proteomes" id="UP000523000"/>
    </source>
</evidence>
<name>A0A839QFV0_9MICC</name>
<dbReference type="AlphaFoldDB" id="A0A839QFV0"/>
<comment type="caution">
    <text evidence="2">The sequence shown here is derived from an EMBL/GenBank/DDBJ whole genome shotgun (WGS) entry which is preliminary data.</text>
</comment>
<dbReference type="EMBL" id="JACHVS010000001">
    <property type="protein sequence ID" value="MBB2995029.1"/>
    <property type="molecule type" value="Genomic_DNA"/>
</dbReference>
<feature type="region of interest" description="Disordered" evidence="1">
    <location>
        <begin position="1"/>
        <end position="38"/>
    </location>
</feature>
<evidence type="ECO:0000313" key="2">
    <source>
        <dbReference type="EMBL" id="MBB2995029.1"/>
    </source>
</evidence>
<reference evidence="2 3" key="1">
    <citation type="submission" date="2020-08" db="EMBL/GenBank/DDBJ databases">
        <title>Sequencing the genomes of 1000 actinobacteria strains.</title>
        <authorList>
            <person name="Klenk H.-P."/>
        </authorList>
    </citation>
    <scope>NUCLEOTIDE SEQUENCE [LARGE SCALE GENOMIC DNA]</scope>
    <source>
        <strain evidence="2 3">DSM 22826</strain>
    </source>
</reference>
<accession>A0A839QFV0</accession>
<keyword evidence="3" id="KW-1185">Reference proteome</keyword>
<proteinExistence type="predicted"/>